<feature type="region of interest" description="Disordered" evidence="1">
    <location>
        <begin position="14"/>
        <end position="47"/>
    </location>
</feature>
<accession>A0ABQ8G9B3</accession>
<gene>
    <name evidence="2" type="ORF">B0J12DRAFT_699816</name>
</gene>
<evidence type="ECO:0000256" key="1">
    <source>
        <dbReference type="SAM" id="MobiDB-lite"/>
    </source>
</evidence>
<name>A0ABQ8G9B3_9PEZI</name>
<organism evidence="2 3">
    <name type="scientific">Macrophomina phaseolina</name>
    <dbReference type="NCBI Taxonomy" id="35725"/>
    <lineage>
        <taxon>Eukaryota</taxon>
        <taxon>Fungi</taxon>
        <taxon>Dikarya</taxon>
        <taxon>Ascomycota</taxon>
        <taxon>Pezizomycotina</taxon>
        <taxon>Dothideomycetes</taxon>
        <taxon>Dothideomycetes incertae sedis</taxon>
        <taxon>Botryosphaeriales</taxon>
        <taxon>Botryosphaeriaceae</taxon>
        <taxon>Macrophomina</taxon>
    </lineage>
</organism>
<reference evidence="2 3" key="1">
    <citation type="journal article" date="2021" name="Nat. Commun.">
        <title>Genetic determinants of endophytism in the Arabidopsis root mycobiome.</title>
        <authorList>
            <person name="Mesny F."/>
            <person name="Miyauchi S."/>
            <person name="Thiergart T."/>
            <person name="Pickel B."/>
            <person name="Atanasova L."/>
            <person name="Karlsson M."/>
            <person name="Huettel B."/>
            <person name="Barry K.W."/>
            <person name="Haridas S."/>
            <person name="Chen C."/>
            <person name="Bauer D."/>
            <person name="Andreopoulos W."/>
            <person name="Pangilinan J."/>
            <person name="LaButti K."/>
            <person name="Riley R."/>
            <person name="Lipzen A."/>
            <person name="Clum A."/>
            <person name="Drula E."/>
            <person name="Henrissat B."/>
            <person name="Kohler A."/>
            <person name="Grigoriev I.V."/>
            <person name="Martin F.M."/>
            <person name="Hacquard S."/>
        </authorList>
    </citation>
    <scope>NUCLEOTIDE SEQUENCE [LARGE SCALE GENOMIC DNA]</scope>
    <source>
        <strain evidence="2 3">MPI-SDFR-AT-0080</strain>
    </source>
</reference>
<evidence type="ECO:0000313" key="3">
    <source>
        <dbReference type="Proteomes" id="UP000774617"/>
    </source>
</evidence>
<proteinExistence type="predicted"/>
<evidence type="ECO:0000313" key="2">
    <source>
        <dbReference type="EMBL" id="KAH7049167.1"/>
    </source>
</evidence>
<dbReference type="EMBL" id="JAGTJR010000014">
    <property type="protein sequence ID" value="KAH7049167.1"/>
    <property type="molecule type" value="Genomic_DNA"/>
</dbReference>
<keyword evidence="3" id="KW-1185">Reference proteome</keyword>
<sequence>MPCPALPCHALPTALAPVPPTPRSAPVTSFAADPPSAPHTINIPRNRPAEPARSAILPHQHPSTARGHSRRAEYASVPPIVCLRSCASHAAPAAALRATALTAWRFPVPEPHASLSRRPCPSTRRHAFPLAPIAHRAAFKKPKEPWPVPGPRLGIATRMRNRRAPFSPVPCPSRPRCLVRCALSPLLRTGCRRSTDLTAPSAPMWPAACR</sequence>
<protein>
    <submittedName>
        <fullName evidence="2">Uncharacterized protein</fullName>
    </submittedName>
</protein>
<comment type="caution">
    <text evidence="2">The sequence shown here is derived from an EMBL/GenBank/DDBJ whole genome shotgun (WGS) entry which is preliminary data.</text>
</comment>
<dbReference type="Proteomes" id="UP000774617">
    <property type="component" value="Unassembled WGS sequence"/>
</dbReference>